<proteinExistence type="predicted"/>
<dbReference type="AlphaFoldDB" id="A0A6A5ZC37"/>
<feature type="region of interest" description="Disordered" evidence="1">
    <location>
        <begin position="1"/>
        <end position="96"/>
    </location>
</feature>
<protein>
    <submittedName>
        <fullName evidence="2">Uncharacterized protein</fullName>
    </submittedName>
</protein>
<organism evidence="2 3">
    <name type="scientific">Lophiotrema nucula</name>
    <dbReference type="NCBI Taxonomy" id="690887"/>
    <lineage>
        <taxon>Eukaryota</taxon>
        <taxon>Fungi</taxon>
        <taxon>Dikarya</taxon>
        <taxon>Ascomycota</taxon>
        <taxon>Pezizomycotina</taxon>
        <taxon>Dothideomycetes</taxon>
        <taxon>Pleosporomycetidae</taxon>
        <taxon>Pleosporales</taxon>
        <taxon>Lophiotremataceae</taxon>
        <taxon>Lophiotrema</taxon>
    </lineage>
</organism>
<evidence type="ECO:0000313" key="2">
    <source>
        <dbReference type="EMBL" id="KAF2116776.1"/>
    </source>
</evidence>
<evidence type="ECO:0000256" key="1">
    <source>
        <dbReference type="SAM" id="MobiDB-lite"/>
    </source>
</evidence>
<gene>
    <name evidence="2" type="ORF">BDV96DRAFT_598627</name>
</gene>
<feature type="compositionally biased region" description="Polar residues" evidence="1">
    <location>
        <begin position="65"/>
        <end position="78"/>
    </location>
</feature>
<dbReference type="Proteomes" id="UP000799770">
    <property type="component" value="Unassembled WGS sequence"/>
</dbReference>
<evidence type="ECO:0000313" key="3">
    <source>
        <dbReference type="Proteomes" id="UP000799770"/>
    </source>
</evidence>
<keyword evidence="3" id="KW-1185">Reference proteome</keyword>
<feature type="compositionally biased region" description="Low complexity" evidence="1">
    <location>
        <begin position="26"/>
        <end position="35"/>
    </location>
</feature>
<name>A0A6A5ZC37_9PLEO</name>
<dbReference type="EMBL" id="ML977320">
    <property type="protein sequence ID" value="KAF2116776.1"/>
    <property type="molecule type" value="Genomic_DNA"/>
</dbReference>
<sequence>MPREYQGRQRLSAQRSKLFRGRCSDDSQPNSTSSSWRNAPRASNTLDREVRRSLPRVQPYEPASVQHSSQKGNETTSYLPCIEKSPSIRPNGMAPPFSPRKPCRVVSSLRKDEGAAVYPKGFKLSASLSGMLAAVARLQRVAESLDELVFRHPRGGLLCLKNVATFGRLLNCYSTRSSCDNVAQQPGLSKAVEEVMQRRQLGLLILASTRFRIRTCICICMRHGFAEDVCHVIGYDDSNLRCQTAKFKLTEHAVCVHWRDRDENIQAFGKQGRQLIEEHMHGASPTYTWALIPLLHISFIWHSAQLSKPGPRLLRYFSG</sequence>
<reference evidence="2" key="1">
    <citation type="journal article" date="2020" name="Stud. Mycol.">
        <title>101 Dothideomycetes genomes: a test case for predicting lifestyles and emergence of pathogens.</title>
        <authorList>
            <person name="Haridas S."/>
            <person name="Albert R."/>
            <person name="Binder M."/>
            <person name="Bloem J."/>
            <person name="Labutti K."/>
            <person name="Salamov A."/>
            <person name="Andreopoulos B."/>
            <person name="Baker S."/>
            <person name="Barry K."/>
            <person name="Bills G."/>
            <person name="Bluhm B."/>
            <person name="Cannon C."/>
            <person name="Castanera R."/>
            <person name="Culley D."/>
            <person name="Daum C."/>
            <person name="Ezra D."/>
            <person name="Gonzalez J."/>
            <person name="Henrissat B."/>
            <person name="Kuo A."/>
            <person name="Liang C."/>
            <person name="Lipzen A."/>
            <person name="Lutzoni F."/>
            <person name="Magnuson J."/>
            <person name="Mondo S."/>
            <person name="Nolan M."/>
            <person name="Ohm R."/>
            <person name="Pangilinan J."/>
            <person name="Park H.-J."/>
            <person name="Ramirez L."/>
            <person name="Alfaro M."/>
            <person name="Sun H."/>
            <person name="Tritt A."/>
            <person name="Yoshinaga Y."/>
            <person name="Zwiers L.-H."/>
            <person name="Turgeon B."/>
            <person name="Goodwin S."/>
            <person name="Spatafora J."/>
            <person name="Crous P."/>
            <person name="Grigoriev I."/>
        </authorList>
    </citation>
    <scope>NUCLEOTIDE SEQUENCE</scope>
    <source>
        <strain evidence="2">CBS 627.86</strain>
    </source>
</reference>
<accession>A0A6A5ZC37</accession>